<dbReference type="AlphaFoldDB" id="A0A3S3BCI6"/>
<protein>
    <submittedName>
        <fullName evidence="1">Uncharacterized protein</fullName>
    </submittedName>
</protein>
<sequence length="96" mass="9512">MAVETAELSQLARSLEAIAGAVEQIDTGTAFTTATGGLPSSDTAAVCTAGAASVADAVRTVAARIRAMSGIAASNTAWYDDAEATNADRFASTGSI</sequence>
<comment type="caution">
    <text evidence="1">The sequence shown here is derived from an EMBL/GenBank/DDBJ whole genome shotgun (WGS) entry which is preliminary data.</text>
</comment>
<name>A0A3S3BCI6_9NOCA</name>
<proteinExistence type="predicted"/>
<evidence type="ECO:0000313" key="2">
    <source>
        <dbReference type="Proteomes" id="UP000286208"/>
    </source>
</evidence>
<evidence type="ECO:0000313" key="1">
    <source>
        <dbReference type="EMBL" id="RVW08164.1"/>
    </source>
</evidence>
<dbReference type="Proteomes" id="UP000286208">
    <property type="component" value="Unassembled WGS sequence"/>
</dbReference>
<gene>
    <name evidence="1" type="ORF">EGT67_17285</name>
</gene>
<organism evidence="1 2">
    <name type="scientific">Prescottella agglutinans</name>
    <dbReference type="NCBI Taxonomy" id="1644129"/>
    <lineage>
        <taxon>Bacteria</taxon>
        <taxon>Bacillati</taxon>
        <taxon>Actinomycetota</taxon>
        <taxon>Actinomycetes</taxon>
        <taxon>Mycobacteriales</taxon>
        <taxon>Nocardiaceae</taxon>
        <taxon>Prescottella</taxon>
    </lineage>
</organism>
<reference evidence="1 2" key="1">
    <citation type="submission" date="2018-11" db="EMBL/GenBank/DDBJ databases">
        <title>Rhodococcus spongicola sp. nov. and Rhodococcus xishaensis sp. nov. from marine sponges.</title>
        <authorList>
            <person name="Li L."/>
            <person name="Lin H.W."/>
        </authorList>
    </citation>
    <scope>NUCLEOTIDE SEQUENCE [LARGE SCALE GENOMIC DNA]</scope>
    <source>
        <strain evidence="1 2">CCTCC AB2014297</strain>
    </source>
</reference>
<keyword evidence="2" id="KW-1185">Reference proteome</keyword>
<dbReference type="EMBL" id="RKLP01000009">
    <property type="protein sequence ID" value="RVW08164.1"/>
    <property type="molecule type" value="Genomic_DNA"/>
</dbReference>
<accession>A0A3S3BCI6</accession>